<keyword evidence="5 9" id="KW-0812">Transmembrane</keyword>
<gene>
    <name evidence="9" type="primary">fliQ</name>
    <name evidence="10" type="ORF">Megvenef_00297</name>
</gene>
<evidence type="ECO:0000256" key="9">
    <source>
        <dbReference type="RuleBase" id="RU364090"/>
    </source>
</evidence>
<dbReference type="InterPro" id="IPR006305">
    <property type="entry name" value="FliQ"/>
</dbReference>
<feature type="transmembrane region" description="Helical" evidence="9">
    <location>
        <begin position="51"/>
        <end position="70"/>
    </location>
</feature>
<keyword evidence="11" id="KW-1185">Reference proteome</keyword>
<keyword evidence="8 9" id="KW-0975">Bacterial flagellum</keyword>
<dbReference type="PANTHER" id="PTHR34040">
    <property type="entry name" value="FLAGELLAR BIOSYNTHETIC PROTEIN FLIQ"/>
    <property type="match status" value="1"/>
</dbReference>
<evidence type="ECO:0000256" key="5">
    <source>
        <dbReference type="ARBA" id="ARBA00022692"/>
    </source>
</evidence>
<evidence type="ECO:0000256" key="8">
    <source>
        <dbReference type="ARBA" id="ARBA00023143"/>
    </source>
</evidence>
<keyword evidence="10" id="KW-0969">Cilium</keyword>
<sequence>MDAGVVAEISREAVYVLIAVSAPVLILALVIGLIISLLQALTQIQEQTLTFVPKIISVYFGMIFILPYMFSKLKVFVDHIIQHIVQ</sequence>
<dbReference type="PRINTS" id="PR00952">
    <property type="entry name" value="TYPE3IMQPROT"/>
</dbReference>
<dbReference type="RefSeq" id="WP_322776240.1">
    <property type="nucleotide sequence ID" value="NZ_JARJFB010000012.1"/>
</dbReference>
<dbReference type="PANTHER" id="PTHR34040:SF2">
    <property type="entry name" value="FLAGELLAR BIOSYNTHETIC PROTEIN FLIQ"/>
    <property type="match status" value="1"/>
</dbReference>
<accession>A0ABU5NAZ2</accession>
<comment type="caution">
    <text evidence="10">The sequence shown here is derived from an EMBL/GenBank/DDBJ whole genome shotgun (WGS) entry which is preliminary data.</text>
</comment>
<evidence type="ECO:0000256" key="1">
    <source>
        <dbReference type="ARBA" id="ARBA00004651"/>
    </source>
</evidence>
<evidence type="ECO:0000256" key="7">
    <source>
        <dbReference type="ARBA" id="ARBA00023136"/>
    </source>
</evidence>
<comment type="subcellular location">
    <subcellularLocation>
        <location evidence="1 9">Cell membrane</location>
        <topology evidence="1">Multi-pass membrane protein</topology>
    </subcellularLocation>
    <subcellularLocation>
        <location evidence="9">Bacterial flagellum basal body</location>
    </subcellularLocation>
</comment>
<feature type="transmembrane region" description="Helical" evidence="9">
    <location>
        <begin position="14"/>
        <end position="39"/>
    </location>
</feature>
<dbReference type="EMBL" id="JARJFB010000012">
    <property type="protein sequence ID" value="MEA0970338.1"/>
    <property type="molecule type" value="Genomic_DNA"/>
</dbReference>
<reference evidence="10 11" key="1">
    <citation type="submission" date="2023-03" db="EMBL/GenBank/DDBJ databases">
        <title>Host association and intracellularity evolved multiple times independently in the Rickettsiales.</title>
        <authorList>
            <person name="Castelli M."/>
            <person name="Nardi T."/>
            <person name="Gammuto L."/>
            <person name="Bellinzona G."/>
            <person name="Sabaneyeva E."/>
            <person name="Potekhin A."/>
            <person name="Serra V."/>
            <person name="Petroni G."/>
            <person name="Sassera D."/>
        </authorList>
    </citation>
    <scope>NUCLEOTIDE SEQUENCE [LARGE SCALE GENOMIC DNA]</scope>
    <source>
        <strain evidence="10 11">Sr 2-6</strain>
    </source>
</reference>
<dbReference type="NCBIfam" id="TIGR01402">
    <property type="entry name" value="fliQ"/>
    <property type="match status" value="1"/>
</dbReference>
<dbReference type="PIRSF" id="PIRSF004669">
    <property type="entry name" value="FliQ"/>
    <property type="match status" value="1"/>
</dbReference>
<evidence type="ECO:0000256" key="4">
    <source>
        <dbReference type="ARBA" id="ARBA00022475"/>
    </source>
</evidence>
<evidence type="ECO:0000256" key="3">
    <source>
        <dbReference type="ARBA" id="ARBA00021718"/>
    </source>
</evidence>
<keyword evidence="10" id="KW-0966">Cell projection</keyword>
<comment type="similarity">
    <text evidence="2 9">Belongs to the FliQ/MopD/SpaQ family.</text>
</comment>
<organism evidence="10 11">
    <name type="scientific">Candidatus Megaera venefica</name>
    <dbReference type="NCBI Taxonomy" id="2055910"/>
    <lineage>
        <taxon>Bacteria</taxon>
        <taxon>Pseudomonadati</taxon>
        <taxon>Pseudomonadota</taxon>
        <taxon>Alphaproteobacteria</taxon>
        <taxon>Rickettsiales</taxon>
        <taxon>Rickettsiaceae</taxon>
        <taxon>Candidatus Megaera</taxon>
    </lineage>
</organism>
<dbReference type="Pfam" id="PF01313">
    <property type="entry name" value="Bac_export_3"/>
    <property type="match status" value="1"/>
</dbReference>
<evidence type="ECO:0000256" key="2">
    <source>
        <dbReference type="ARBA" id="ARBA00006156"/>
    </source>
</evidence>
<name>A0ABU5NAZ2_9RICK</name>
<dbReference type="InterPro" id="IPR002191">
    <property type="entry name" value="Bac_export_3"/>
</dbReference>
<dbReference type="Proteomes" id="UP001291687">
    <property type="component" value="Unassembled WGS sequence"/>
</dbReference>
<keyword evidence="6 9" id="KW-1133">Transmembrane helix</keyword>
<keyword evidence="10" id="KW-0282">Flagellum</keyword>
<proteinExistence type="inferred from homology"/>
<evidence type="ECO:0000256" key="6">
    <source>
        <dbReference type="ARBA" id="ARBA00022989"/>
    </source>
</evidence>
<evidence type="ECO:0000313" key="11">
    <source>
        <dbReference type="Proteomes" id="UP001291687"/>
    </source>
</evidence>
<comment type="function">
    <text evidence="9">Role in flagellar biosynthesis.</text>
</comment>
<protein>
    <recommendedName>
        <fullName evidence="3 9">Flagellar biosynthetic protein FliQ</fullName>
    </recommendedName>
</protein>
<keyword evidence="4 9" id="KW-1003">Cell membrane</keyword>
<evidence type="ECO:0000313" key="10">
    <source>
        <dbReference type="EMBL" id="MEA0970338.1"/>
    </source>
</evidence>
<keyword evidence="7 9" id="KW-0472">Membrane</keyword>